<feature type="domain" description="NlpC/P60" evidence="7">
    <location>
        <begin position="533"/>
        <end position="672"/>
    </location>
</feature>
<evidence type="ECO:0000256" key="6">
    <source>
        <dbReference type="SAM" id="MobiDB-lite"/>
    </source>
</evidence>
<dbReference type="Gene3D" id="6.10.250.3150">
    <property type="match status" value="1"/>
</dbReference>
<keyword evidence="4" id="KW-0788">Thiol protease</keyword>
<dbReference type="NCBIfam" id="NF046048">
    <property type="entry name" value="NlpC_P60_DIP1281"/>
    <property type="match status" value="1"/>
</dbReference>
<dbReference type="EMBL" id="CP046883">
    <property type="protein sequence ID" value="QNH96005.1"/>
    <property type="molecule type" value="Genomic_DNA"/>
</dbReference>
<dbReference type="Proteomes" id="UP000515275">
    <property type="component" value="Chromosome"/>
</dbReference>
<dbReference type="GO" id="GO:0006508">
    <property type="term" value="P:proteolysis"/>
    <property type="evidence" value="ECO:0007669"/>
    <property type="project" value="UniProtKB-KW"/>
</dbReference>
<evidence type="ECO:0000256" key="1">
    <source>
        <dbReference type="ARBA" id="ARBA00007074"/>
    </source>
</evidence>
<evidence type="ECO:0000256" key="3">
    <source>
        <dbReference type="ARBA" id="ARBA00022801"/>
    </source>
</evidence>
<evidence type="ECO:0000313" key="9">
    <source>
        <dbReference type="Proteomes" id="UP000515275"/>
    </source>
</evidence>
<feature type="compositionally biased region" description="Low complexity" evidence="6">
    <location>
        <begin position="489"/>
        <end position="514"/>
    </location>
</feature>
<dbReference type="Gene3D" id="3.90.1720.10">
    <property type="entry name" value="endopeptidase domain like (from Nostoc punctiforme)"/>
    <property type="match status" value="1"/>
</dbReference>
<dbReference type="InterPro" id="IPR000064">
    <property type="entry name" value="NLP_P60_dom"/>
</dbReference>
<dbReference type="GO" id="GO:0008234">
    <property type="term" value="F:cysteine-type peptidase activity"/>
    <property type="evidence" value="ECO:0007669"/>
    <property type="project" value="UniProtKB-KW"/>
</dbReference>
<comment type="similarity">
    <text evidence="1">Belongs to the peptidase C40 family.</text>
</comment>
<gene>
    <name evidence="8" type="ORF">GP473_04380</name>
</gene>
<accession>A0A7G7YND5</accession>
<organism evidence="8 9">
    <name type="scientific">Corynebacterium anserum</name>
    <dbReference type="NCBI Taxonomy" id="2684406"/>
    <lineage>
        <taxon>Bacteria</taxon>
        <taxon>Bacillati</taxon>
        <taxon>Actinomycetota</taxon>
        <taxon>Actinomycetes</taxon>
        <taxon>Mycobacteriales</taxon>
        <taxon>Corynebacteriaceae</taxon>
        <taxon>Corynebacterium</taxon>
    </lineage>
</organism>
<keyword evidence="3" id="KW-0378">Hydrolase</keyword>
<evidence type="ECO:0000256" key="2">
    <source>
        <dbReference type="ARBA" id="ARBA00022670"/>
    </source>
</evidence>
<dbReference type="InterPro" id="IPR038765">
    <property type="entry name" value="Papain-like_cys_pep_sf"/>
</dbReference>
<feature type="compositionally biased region" description="Low complexity" evidence="6">
    <location>
        <begin position="463"/>
        <end position="481"/>
    </location>
</feature>
<evidence type="ECO:0000313" key="8">
    <source>
        <dbReference type="EMBL" id="QNH96005.1"/>
    </source>
</evidence>
<dbReference type="AlphaFoldDB" id="A0A7G7YND5"/>
<evidence type="ECO:0000256" key="5">
    <source>
        <dbReference type="SAM" id="Coils"/>
    </source>
</evidence>
<feature type="compositionally biased region" description="Polar residues" evidence="6">
    <location>
        <begin position="450"/>
        <end position="462"/>
    </location>
</feature>
<dbReference type="PANTHER" id="PTHR47359">
    <property type="entry name" value="PEPTIDOGLYCAN DL-ENDOPEPTIDASE CWLO"/>
    <property type="match status" value="1"/>
</dbReference>
<reference evidence="8 9" key="1">
    <citation type="submission" date="2019-12" db="EMBL/GenBank/DDBJ databases">
        <title>Corynebacterium sp. nov., isolated from feces of the Anser Albifrons in China.</title>
        <authorList>
            <person name="Liu Q."/>
        </authorList>
    </citation>
    <scope>NUCLEOTIDE SEQUENCE [LARGE SCALE GENOMIC DNA]</scope>
    <source>
        <strain evidence="8 9">23H37-10</strain>
    </source>
</reference>
<keyword evidence="5" id="KW-0175">Coiled coil</keyword>
<dbReference type="PROSITE" id="PS51935">
    <property type="entry name" value="NLPC_P60"/>
    <property type="match status" value="1"/>
</dbReference>
<feature type="coiled-coil region" evidence="5">
    <location>
        <begin position="79"/>
        <end position="134"/>
    </location>
</feature>
<proteinExistence type="inferred from homology"/>
<feature type="compositionally biased region" description="Polar residues" evidence="6">
    <location>
        <begin position="325"/>
        <end position="362"/>
    </location>
</feature>
<keyword evidence="9" id="KW-1185">Reference proteome</keyword>
<dbReference type="InterPro" id="IPR051794">
    <property type="entry name" value="PG_Endopeptidase_C40"/>
</dbReference>
<protein>
    <recommendedName>
        <fullName evidence="7">NlpC/P60 domain-containing protein</fullName>
    </recommendedName>
</protein>
<keyword evidence="2" id="KW-0645">Protease</keyword>
<dbReference type="PANTHER" id="PTHR47359:SF3">
    <property type="entry name" value="NLP_P60 DOMAIN-CONTAINING PROTEIN-RELATED"/>
    <property type="match status" value="1"/>
</dbReference>
<name>A0A7G7YND5_9CORY</name>
<sequence>MGKCGQPDRADRVSITRCESFNSGETNVFQRAASRRLQTVNIARSSRALLACAVSAGMTFQVATHPAKAEETVTAESYLADLVNQLSEAKGAVSRMELEMGGLREQANKARVDLAKAQDAAQKAQNQVVDARDRLSLSDDAVAKAQKELDQLARSTYNAGGDGSPINLAAGADAVSDTLDRSTMIRLAAQRQENTVDRLDLARTQTANEESSLRANRSAANDAVSAAVKAHQDANKALATAMEQLKEKSAKLAELIKQQKTAQRKLDAARKAVNNVSKANPGASSWDKRRAAESAADKAEDSQAQDSAVDTQQSPAPGVSVADKTATSVPTDAASKTTGKQSTTAGTKDSTLTPAEQESPATGNAEAHKPDASNPLGTAPDVDTDFAADTSGDRERQLAINGLINAGNDAVMTGFSSYNEHGNQKRALKDAVAAGRDSAGREYDNAQAQLHPSAGASQNPTQGTDTGTSGTEAASGATSGAGASGGTKDGTATDSATTGTTGTTSGNNTTAGTNPVQDALDKTETGTAQGSASEQIEAVIARAMSQQGVPYAWGGGNYHGPTLGIRDYGVADAHGDYAKVGFDCSGLMMYAFYAVGIQLDHYSGSQYNAGRQVPASEMKRGDMLFWGANGSQHVALYLGNGKMLEAPQSGSYVQVSDVRWGGMAPYAVRMIE</sequence>
<dbReference type="Pfam" id="PF00877">
    <property type="entry name" value="NLPC_P60"/>
    <property type="match status" value="1"/>
</dbReference>
<evidence type="ECO:0000256" key="4">
    <source>
        <dbReference type="ARBA" id="ARBA00022807"/>
    </source>
</evidence>
<dbReference type="SUPFAM" id="SSF54001">
    <property type="entry name" value="Cysteine proteinases"/>
    <property type="match status" value="1"/>
</dbReference>
<feature type="compositionally biased region" description="Basic and acidic residues" evidence="6">
    <location>
        <begin position="286"/>
        <end position="301"/>
    </location>
</feature>
<dbReference type="KEGG" id="cans:GP473_04380"/>
<feature type="region of interest" description="Disordered" evidence="6">
    <location>
        <begin position="266"/>
        <end position="392"/>
    </location>
</feature>
<feature type="region of interest" description="Disordered" evidence="6">
    <location>
        <begin position="450"/>
        <end position="518"/>
    </location>
</feature>
<evidence type="ECO:0000259" key="7">
    <source>
        <dbReference type="PROSITE" id="PS51935"/>
    </source>
</evidence>